<accession>A0A0N7GXX3</accession>
<keyword evidence="2" id="KW-1185">Reference proteome</keyword>
<sequence length="212" mass="24527">MQLKKEINLIKTICSIFGLGYMFLSSVTAQELDCSSLKIVCSTDFQEQKKKLETQATTAYIVTDAPLHLLQDTQIIWLNRLQRCKSISCYRQQLDSRIDQLNFFSSLNQSLTQHYLKVENGYLVTKNPIHIQVHQLSKNNIKIEGTAYLNPNNKPEKQTYSLLAYSTPEEKVEIINNNNDCKYAVKYTKAYIIMKSVRKGCESFNGIYRLYD</sequence>
<dbReference type="EMBL" id="CP012808">
    <property type="protein sequence ID" value="ALH95915.1"/>
    <property type="molecule type" value="Genomic_DNA"/>
</dbReference>
<name>A0A0N7GXX3_9GAMM</name>
<gene>
    <name evidence="1" type="ORF">AOY20_10435</name>
</gene>
<dbReference type="OrthoDB" id="6696515at2"/>
<evidence type="ECO:0000313" key="1">
    <source>
        <dbReference type="EMBL" id="ALH95915.1"/>
    </source>
</evidence>
<dbReference type="Proteomes" id="UP000064939">
    <property type="component" value="Chromosome"/>
</dbReference>
<dbReference type="AlphaFoldDB" id="A0A0N7GXX3"/>
<dbReference type="KEGG" id="aei:AOY20_10435"/>
<reference evidence="1 2" key="1">
    <citation type="journal article" date="2015" name="Int. J. Syst. Evol. Microbiol.">
        <title>Acinetobacter equi sp. nov. isolated from horse faeces.</title>
        <authorList>
            <person name="Poppel M.T."/>
            <person name="Skiebe E."/>
            <person name="Laue M."/>
            <person name="Bergmann H."/>
            <person name="Ebersberger I."/>
            <person name="Garn T."/>
            <person name="Fruth A."/>
            <person name="Baumgardt S."/>
            <person name="Busse H.J."/>
            <person name="Wilharm G."/>
        </authorList>
    </citation>
    <scope>NUCLEOTIDE SEQUENCE [LARGE SCALE GENOMIC DNA]</scope>
    <source>
        <strain evidence="1 2">114</strain>
    </source>
</reference>
<evidence type="ECO:0000313" key="2">
    <source>
        <dbReference type="Proteomes" id="UP000064939"/>
    </source>
</evidence>
<dbReference type="RefSeq" id="WP_054581803.1">
    <property type="nucleotide sequence ID" value="NZ_CP012808.1"/>
</dbReference>
<proteinExistence type="predicted"/>
<protein>
    <submittedName>
        <fullName evidence="1">Uncharacterized protein</fullName>
    </submittedName>
</protein>
<organism evidence="1 2">
    <name type="scientific">Acinetobacter equi</name>
    <dbReference type="NCBI Taxonomy" id="1324350"/>
    <lineage>
        <taxon>Bacteria</taxon>
        <taxon>Pseudomonadati</taxon>
        <taxon>Pseudomonadota</taxon>
        <taxon>Gammaproteobacteria</taxon>
        <taxon>Moraxellales</taxon>
        <taxon>Moraxellaceae</taxon>
        <taxon>Acinetobacter</taxon>
    </lineage>
</organism>